<comment type="pathway">
    <text evidence="4">Cofactor biosynthesis; tetrahydrofolylpolyglutamate biosynthesis.</text>
</comment>
<evidence type="ECO:0000256" key="15">
    <source>
        <dbReference type="ARBA" id="ARBA00030048"/>
    </source>
</evidence>
<dbReference type="InterPro" id="IPR036565">
    <property type="entry name" value="Mur-like_cat_sf"/>
</dbReference>
<dbReference type="Proteomes" id="UP000683507">
    <property type="component" value="Chromosome"/>
</dbReference>
<dbReference type="SUPFAM" id="SSF53623">
    <property type="entry name" value="MurD-like peptide ligases, catalytic domain"/>
    <property type="match status" value="1"/>
</dbReference>
<dbReference type="Pfam" id="PF08245">
    <property type="entry name" value="Mur_ligase_M"/>
    <property type="match status" value="1"/>
</dbReference>
<evidence type="ECO:0000313" key="25">
    <source>
        <dbReference type="EMBL" id="CAG5080450.1"/>
    </source>
</evidence>
<feature type="domain" description="Mur ligase C-terminal" evidence="23">
    <location>
        <begin position="279"/>
        <end position="395"/>
    </location>
</feature>
<evidence type="ECO:0000256" key="2">
    <source>
        <dbReference type="ARBA" id="ARBA00002714"/>
    </source>
</evidence>
<accession>A0A916JN74</accession>
<keyword evidence="14" id="KW-0289">Folate biosynthesis</keyword>
<dbReference type="InterPro" id="IPR004101">
    <property type="entry name" value="Mur_ligase_C"/>
</dbReference>
<keyword evidence="10" id="KW-0479">Metal-binding</keyword>
<keyword evidence="26" id="KW-1185">Reference proteome</keyword>
<evidence type="ECO:0000256" key="8">
    <source>
        <dbReference type="ARBA" id="ARBA00019357"/>
    </source>
</evidence>
<protein>
    <recommendedName>
        <fullName evidence="8">Dihydrofolate synthase/folylpolyglutamate synthase</fullName>
        <ecNumber evidence="6">6.3.2.12</ecNumber>
        <ecNumber evidence="7">6.3.2.17</ecNumber>
    </recommendedName>
    <alternativeName>
        <fullName evidence="17">Folylpoly-gamma-glutamate synthetase-dihydrofolate synthetase</fullName>
    </alternativeName>
    <alternativeName>
        <fullName evidence="15">Folylpolyglutamate synthetase</fullName>
    </alternativeName>
    <alternativeName>
        <fullName evidence="16">Tetrahydrofolylpolyglutamate synthase</fullName>
    </alternativeName>
</protein>
<keyword evidence="11 22" id="KW-0547">Nucleotide-binding</keyword>
<dbReference type="FunFam" id="3.40.1190.10:FF:000011">
    <property type="entry name" value="Folylpolyglutamate synthase/dihydrofolate synthase"/>
    <property type="match status" value="1"/>
</dbReference>
<keyword evidence="12 22" id="KW-0067">ATP-binding</keyword>
<keyword evidence="13" id="KW-0460">Magnesium</keyword>
<comment type="cofactor">
    <cofactor evidence="1">
        <name>Mg(2+)</name>
        <dbReference type="ChEBI" id="CHEBI:18420"/>
    </cofactor>
</comment>
<dbReference type="RefSeq" id="WP_258541525.1">
    <property type="nucleotide sequence ID" value="NZ_OU015584.1"/>
</dbReference>
<comment type="similarity">
    <text evidence="5 22">Belongs to the folylpolyglutamate synthase family.</text>
</comment>
<dbReference type="EMBL" id="OU015584">
    <property type="protein sequence ID" value="CAG5080450.1"/>
    <property type="molecule type" value="Genomic_DNA"/>
</dbReference>
<evidence type="ECO:0000256" key="21">
    <source>
        <dbReference type="ARBA" id="ARBA00049161"/>
    </source>
</evidence>
<evidence type="ECO:0000256" key="16">
    <source>
        <dbReference type="ARBA" id="ARBA00030592"/>
    </source>
</evidence>
<dbReference type="PIRSF" id="PIRSF001563">
    <property type="entry name" value="Folylpolyglu_synth"/>
    <property type="match status" value="1"/>
</dbReference>
<dbReference type="NCBIfam" id="TIGR01499">
    <property type="entry name" value="folC"/>
    <property type="match status" value="1"/>
</dbReference>
<evidence type="ECO:0000256" key="1">
    <source>
        <dbReference type="ARBA" id="ARBA00001946"/>
    </source>
</evidence>
<comment type="pathway">
    <text evidence="3">Cofactor biosynthesis; tetrahydrofolate biosynthesis; 7,8-dihydrofolate from 2-amino-4-hydroxy-6-hydroxymethyl-7,8-dihydropteridine diphosphate and 4-aminobenzoate: step 2/2.</text>
</comment>
<dbReference type="GO" id="GO:0005737">
    <property type="term" value="C:cytoplasm"/>
    <property type="evidence" value="ECO:0007669"/>
    <property type="project" value="TreeGrafter"/>
</dbReference>
<evidence type="ECO:0000256" key="20">
    <source>
        <dbReference type="ARBA" id="ARBA00049035"/>
    </source>
</evidence>
<reference evidence="25" key="1">
    <citation type="submission" date="2021-04" db="EMBL/GenBank/DDBJ databases">
        <authorList>
            <person name="Rodrigo-Torres L."/>
            <person name="Arahal R. D."/>
            <person name="Lucena T."/>
        </authorList>
    </citation>
    <scope>NUCLEOTIDE SEQUENCE</scope>
    <source>
        <strain evidence="25">AS29M-1</strain>
    </source>
</reference>
<evidence type="ECO:0000256" key="5">
    <source>
        <dbReference type="ARBA" id="ARBA00008276"/>
    </source>
</evidence>
<dbReference type="EC" id="6.3.2.12" evidence="6"/>
<dbReference type="GO" id="GO:0046656">
    <property type="term" value="P:folic acid biosynthetic process"/>
    <property type="evidence" value="ECO:0007669"/>
    <property type="project" value="UniProtKB-KW"/>
</dbReference>
<dbReference type="EC" id="6.3.2.17" evidence="7"/>
<evidence type="ECO:0000256" key="13">
    <source>
        <dbReference type="ARBA" id="ARBA00022842"/>
    </source>
</evidence>
<evidence type="ECO:0000256" key="6">
    <source>
        <dbReference type="ARBA" id="ARBA00013023"/>
    </source>
</evidence>
<evidence type="ECO:0000256" key="7">
    <source>
        <dbReference type="ARBA" id="ARBA00013025"/>
    </source>
</evidence>
<evidence type="ECO:0000256" key="3">
    <source>
        <dbReference type="ARBA" id="ARBA00004799"/>
    </source>
</evidence>
<evidence type="ECO:0000313" key="26">
    <source>
        <dbReference type="Proteomes" id="UP000683507"/>
    </source>
</evidence>
<name>A0A916JN74_9FLAO</name>
<evidence type="ECO:0000256" key="19">
    <source>
        <dbReference type="ARBA" id="ARBA00047808"/>
    </source>
</evidence>
<gene>
    <name evidence="25" type="primary">folC</name>
    <name evidence="25" type="ORF">CRYO30217_01318</name>
</gene>
<evidence type="ECO:0000256" key="10">
    <source>
        <dbReference type="ARBA" id="ARBA00022723"/>
    </source>
</evidence>
<comment type="function">
    <text evidence="2">Functions in two distinct reactions of the de novo folate biosynthetic pathway. Catalyzes the addition of a glutamate residue to dihydropteroate (7,8-dihydropteroate or H2Pte) to form dihydrofolate (7,8-dihydrofolate monoglutamate or H2Pte-Glu). Also catalyzes successive additions of L-glutamate to tetrahydrofolate or 10-formyltetrahydrofolate or 5,10-methylenetetrahydrofolate, leading to folylpolyglutamate derivatives.</text>
</comment>
<sequence length="407" mass="45531">MTYQEVIDYLFHQFPQYQKIGGKAFKPGLDNVRKLCSYLEDPQNELKFIHVAGTNGKGSVCSMLASIFKEAGYKVGLFTSPHLVDFSERIRINGEAISQYEIIQFVEKHKAHFDQSGASFFEWSLALALHHFKEGKVDVVVLETGLGGRLDATNIVTPILSVITSIGIDHTQYLGNTLREIAHEKAGIIKEKTPVVTTITNPVEAVEVVNKKADEQQAPIHLAPADDHYTCDLLGAYQRVNKGVVLKSLEVLIQSGVSVKEECIVNGLKKVAKNAGLRGRWEILKDSPKVIADIGHNYDGVKELMTQLRLEKCKQLRIVWGMVADKEIDRIVELLPIDAKYYLSSPQIQRALKQEELCPHFQGIFDYEYFPTILQAYENALKDSGSDDLIFVGGSTFVVAEIISDFF</sequence>
<evidence type="ECO:0000256" key="14">
    <source>
        <dbReference type="ARBA" id="ARBA00022909"/>
    </source>
</evidence>
<feature type="domain" description="Mur ligase central" evidence="24">
    <location>
        <begin position="51"/>
        <end position="225"/>
    </location>
</feature>
<dbReference type="Pfam" id="PF02875">
    <property type="entry name" value="Mur_ligase_C"/>
    <property type="match status" value="1"/>
</dbReference>
<dbReference type="KEGG" id="ptan:CRYO30217_01318"/>
<evidence type="ECO:0000256" key="17">
    <source>
        <dbReference type="ARBA" id="ARBA00032510"/>
    </source>
</evidence>
<evidence type="ECO:0000256" key="11">
    <source>
        <dbReference type="ARBA" id="ARBA00022741"/>
    </source>
</evidence>
<dbReference type="GO" id="GO:0046872">
    <property type="term" value="F:metal ion binding"/>
    <property type="evidence" value="ECO:0007669"/>
    <property type="project" value="UniProtKB-KW"/>
</dbReference>
<evidence type="ECO:0000259" key="24">
    <source>
        <dbReference type="Pfam" id="PF08245"/>
    </source>
</evidence>
<proteinExistence type="inferred from homology"/>
<dbReference type="GO" id="GO:0008841">
    <property type="term" value="F:dihydrofolate synthase activity"/>
    <property type="evidence" value="ECO:0007669"/>
    <property type="project" value="UniProtKB-EC"/>
</dbReference>
<comment type="catalytic activity">
    <reaction evidence="18">
        <text>(6S)-5,6,7,8-tetrahydrofolyl-(gamma-L-Glu)(n) + L-glutamate + ATP = (6S)-5,6,7,8-tetrahydrofolyl-(gamma-L-Glu)(n+1) + ADP + phosphate + H(+)</text>
        <dbReference type="Rhea" id="RHEA:10580"/>
        <dbReference type="Rhea" id="RHEA-COMP:14738"/>
        <dbReference type="Rhea" id="RHEA-COMP:14740"/>
        <dbReference type="ChEBI" id="CHEBI:15378"/>
        <dbReference type="ChEBI" id="CHEBI:29985"/>
        <dbReference type="ChEBI" id="CHEBI:30616"/>
        <dbReference type="ChEBI" id="CHEBI:43474"/>
        <dbReference type="ChEBI" id="CHEBI:141005"/>
        <dbReference type="ChEBI" id="CHEBI:456216"/>
        <dbReference type="EC" id="6.3.2.17"/>
    </reaction>
</comment>
<dbReference type="InterPro" id="IPR013221">
    <property type="entry name" value="Mur_ligase_cen"/>
</dbReference>
<dbReference type="PANTHER" id="PTHR11136">
    <property type="entry name" value="FOLYLPOLYGLUTAMATE SYNTHASE-RELATED"/>
    <property type="match status" value="1"/>
</dbReference>
<dbReference type="InterPro" id="IPR018109">
    <property type="entry name" value="Folylpolyglutamate_synth_CS"/>
</dbReference>
<dbReference type="SUPFAM" id="SSF53244">
    <property type="entry name" value="MurD-like peptide ligases, peptide-binding domain"/>
    <property type="match status" value="1"/>
</dbReference>
<dbReference type="GO" id="GO:0004326">
    <property type="term" value="F:tetrahydrofolylpolyglutamate synthase activity"/>
    <property type="evidence" value="ECO:0007669"/>
    <property type="project" value="UniProtKB-EC"/>
</dbReference>
<evidence type="ECO:0000256" key="12">
    <source>
        <dbReference type="ARBA" id="ARBA00022840"/>
    </source>
</evidence>
<organism evidence="25 26">
    <name type="scientific">Parvicella tangerina</name>
    <dbReference type="NCBI Taxonomy" id="2829795"/>
    <lineage>
        <taxon>Bacteria</taxon>
        <taxon>Pseudomonadati</taxon>
        <taxon>Bacteroidota</taxon>
        <taxon>Flavobacteriia</taxon>
        <taxon>Flavobacteriales</taxon>
        <taxon>Parvicellaceae</taxon>
        <taxon>Parvicella</taxon>
    </lineage>
</organism>
<keyword evidence="9 22" id="KW-0436">Ligase</keyword>
<dbReference type="PANTHER" id="PTHR11136:SF0">
    <property type="entry name" value="DIHYDROFOLATE SYNTHETASE-RELATED"/>
    <property type="match status" value="1"/>
</dbReference>
<evidence type="ECO:0000256" key="18">
    <source>
        <dbReference type="ARBA" id="ARBA00047493"/>
    </source>
</evidence>
<dbReference type="AlphaFoldDB" id="A0A916JN74"/>
<dbReference type="Gene3D" id="3.40.1190.10">
    <property type="entry name" value="Mur-like, catalytic domain"/>
    <property type="match status" value="1"/>
</dbReference>
<dbReference type="InterPro" id="IPR001645">
    <property type="entry name" value="Folylpolyglutamate_synth"/>
</dbReference>
<dbReference type="Gene3D" id="3.90.190.20">
    <property type="entry name" value="Mur ligase, C-terminal domain"/>
    <property type="match status" value="1"/>
</dbReference>
<dbReference type="GO" id="GO:0005524">
    <property type="term" value="F:ATP binding"/>
    <property type="evidence" value="ECO:0007669"/>
    <property type="project" value="UniProtKB-KW"/>
</dbReference>
<evidence type="ECO:0000256" key="4">
    <source>
        <dbReference type="ARBA" id="ARBA00005150"/>
    </source>
</evidence>
<dbReference type="InterPro" id="IPR036615">
    <property type="entry name" value="Mur_ligase_C_dom_sf"/>
</dbReference>
<comment type="catalytic activity">
    <reaction evidence="21">
        <text>7,8-dihydropteroate + L-glutamate + ATP = 7,8-dihydrofolate + ADP + phosphate + H(+)</text>
        <dbReference type="Rhea" id="RHEA:23584"/>
        <dbReference type="ChEBI" id="CHEBI:15378"/>
        <dbReference type="ChEBI" id="CHEBI:17839"/>
        <dbReference type="ChEBI" id="CHEBI:29985"/>
        <dbReference type="ChEBI" id="CHEBI:30616"/>
        <dbReference type="ChEBI" id="CHEBI:43474"/>
        <dbReference type="ChEBI" id="CHEBI:57451"/>
        <dbReference type="ChEBI" id="CHEBI:456216"/>
        <dbReference type="EC" id="6.3.2.12"/>
    </reaction>
</comment>
<evidence type="ECO:0000256" key="22">
    <source>
        <dbReference type="PIRNR" id="PIRNR001563"/>
    </source>
</evidence>
<evidence type="ECO:0000256" key="9">
    <source>
        <dbReference type="ARBA" id="ARBA00022598"/>
    </source>
</evidence>
<evidence type="ECO:0000259" key="23">
    <source>
        <dbReference type="Pfam" id="PF02875"/>
    </source>
</evidence>
<comment type="catalytic activity">
    <reaction evidence="20">
        <text>(6R)-5,10-methylenetetrahydrofolyl-(gamma-L-Glu)(n) + L-glutamate + ATP = (6R)-5,10-methylenetetrahydrofolyl-(gamma-L-Glu)(n+1) + ADP + phosphate + H(+)</text>
        <dbReference type="Rhea" id="RHEA:51912"/>
        <dbReference type="Rhea" id="RHEA-COMP:13257"/>
        <dbReference type="Rhea" id="RHEA-COMP:13258"/>
        <dbReference type="ChEBI" id="CHEBI:15378"/>
        <dbReference type="ChEBI" id="CHEBI:29985"/>
        <dbReference type="ChEBI" id="CHEBI:30616"/>
        <dbReference type="ChEBI" id="CHEBI:43474"/>
        <dbReference type="ChEBI" id="CHEBI:136572"/>
        <dbReference type="ChEBI" id="CHEBI:456216"/>
        <dbReference type="EC" id="6.3.2.17"/>
    </reaction>
</comment>
<dbReference type="PROSITE" id="PS01012">
    <property type="entry name" value="FOLYLPOLYGLU_SYNT_2"/>
    <property type="match status" value="1"/>
</dbReference>
<comment type="catalytic activity">
    <reaction evidence="19">
        <text>10-formyltetrahydrofolyl-(gamma-L-Glu)(n) + L-glutamate + ATP = 10-formyltetrahydrofolyl-(gamma-L-Glu)(n+1) + ADP + phosphate + H(+)</text>
        <dbReference type="Rhea" id="RHEA:51904"/>
        <dbReference type="Rhea" id="RHEA-COMP:13088"/>
        <dbReference type="Rhea" id="RHEA-COMP:14300"/>
        <dbReference type="ChEBI" id="CHEBI:15378"/>
        <dbReference type="ChEBI" id="CHEBI:29985"/>
        <dbReference type="ChEBI" id="CHEBI:30616"/>
        <dbReference type="ChEBI" id="CHEBI:43474"/>
        <dbReference type="ChEBI" id="CHEBI:134413"/>
        <dbReference type="ChEBI" id="CHEBI:456216"/>
        <dbReference type="EC" id="6.3.2.17"/>
    </reaction>
</comment>